<feature type="domain" description="YlxR" evidence="1">
    <location>
        <begin position="9"/>
        <end position="80"/>
    </location>
</feature>
<reference evidence="2" key="1">
    <citation type="submission" date="2020-10" db="EMBL/GenBank/DDBJ databases">
        <authorList>
            <person name="Gilroy R."/>
        </authorList>
    </citation>
    <scope>NUCLEOTIDE SEQUENCE</scope>
    <source>
        <strain evidence="2">11300</strain>
    </source>
</reference>
<dbReference type="AlphaFoldDB" id="A0A9D1I2W8"/>
<evidence type="ECO:0000313" key="2">
    <source>
        <dbReference type="EMBL" id="HIU27161.1"/>
    </source>
</evidence>
<dbReference type="EMBL" id="DVMO01000035">
    <property type="protein sequence ID" value="HIU27161.1"/>
    <property type="molecule type" value="Genomic_DNA"/>
</dbReference>
<dbReference type="InterPro" id="IPR037465">
    <property type="entry name" value="YlxR"/>
</dbReference>
<dbReference type="PANTHER" id="PTHR34215">
    <property type="entry name" value="BLL0784 PROTEIN"/>
    <property type="match status" value="1"/>
</dbReference>
<reference evidence="2" key="2">
    <citation type="journal article" date="2021" name="PeerJ">
        <title>Extensive microbial diversity within the chicken gut microbiome revealed by metagenomics and culture.</title>
        <authorList>
            <person name="Gilroy R."/>
            <person name="Ravi A."/>
            <person name="Getino M."/>
            <person name="Pursley I."/>
            <person name="Horton D.L."/>
            <person name="Alikhan N.F."/>
            <person name="Baker D."/>
            <person name="Gharbi K."/>
            <person name="Hall N."/>
            <person name="Watson M."/>
            <person name="Adriaenssens E.M."/>
            <person name="Foster-Nyarko E."/>
            <person name="Jarju S."/>
            <person name="Secka A."/>
            <person name="Antonio M."/>
            <person name="Oren A."/>
            <person name="Chaudhuri R.R."/>
            <person name="La Ragione R."/>
            <person name="Hildebrand F."/>
            <person name="Pallen M.J."/>
        </authorList>
    </citation>
    <scope>NUCLEOTIDE SEQUENCE</scope>
    <source>
        <strain evidence="2">11300</strain>
    </source>
</reference>
<dbReference type="NCBIfam" id="NF047356">
    <property type="entry name" value="RNA_bind_RnpM"/>
    <property type="match status" value="1"/>
</dbReference>
<comment type="caution">
    <text evidence="2">The sequence shown here is derived from an EMBL/GenBank/DDBJ whole genome shotgun (WGS) entry which is preliminary data.</text>
</comment>
<gene>
    <name evidence="2" type="ORF">IAD16_02115</name>
</gene>
<dbReference type="Pfam" id="PF04296">
    <property type="entry name" value="YlxR"/>
    <property type="match status" value="1"/>
</dbReference>
<evidence type="ECO:0000313" key="3">
    <source>
        <dbReference type="Proteomes" id="UP000824091"/>
    </source>
</evidence>
<proteinExistence type="predicted"/>
<dbReference type="Gene3D" id="3.30.1230.10">
    <property type="entry name" value="YlxR-like"/>
    <property type="match status" value="1"/>
</dbReference>
<organism evidence="2 3">
    <name type="scientific">Candidatus Fimisoma avicola</name>
    <dbReference type="NCBI Taxonomy" id="2840826"/>
    <lineage>
        <taxon>Bacteria</taxon>
        <taxon>Bacillati</taxon>
        <taxon>Bacillota</taxon>
        <taxon>Clostridia</taxon>
        <taxon>Eubacteriales</taxon>
        <taxon>Candidatus Fimisoma</taxon>
    </lineage>
</organism>
<dbReference type="InterPro" id="IPR007393">
    <property type="entry name" value="YlxR_dom"/>
</dbReference>
<evidence type="ECO:0000259" key="1">
    <source>
        <dbReference type="Pfam" id="PF04296"/>
    </source>
</evidence>
<dbReference type="InterPro" id="IPR035931">
    <property type="entry name" value="YlxR-like_sf"/>
</dbReference>
<accession>A0A9D1I2W8</accession>
<sequence length="93" mass="10786">MRERKIPMRRCVGCMESKEKNKLIRIAGYEGNISVDLTGRAKGRGVYLCRDNQECWKKAFKKKALERSLGMPVGEEQKNDILRKLEELKNADK</sequence>
<dbReference type="SUPFAM" id="SSF64376">
    <property type="entry name" value="YlxR-like"/>
    <property type="match status" value="1"/>
</dbReference>
<dbReference type="Proteomes" id="UP000824091">
    <property type="component" value="Unassembled WGS sequence"/>
</dbReference>
<name>A0A9D1I2W8_9FIRM</name>
<protein>
    <submittedName>
        <fullName evidence="2">YlxR family protein</fullName>
    </submittedName>
</protein>
<dbReference type="PANTHER" id="PTHR34215:SF1">
    <property type="entry name" value="YLXR DOMAIN-CONTAINING PROTEIN"/>
    <property type="match status" value="1"/>
</dbReference>